<proteinExistence type="predicted"/>
<evidence type="ECO:0000313" key="2">
    <source>
        <dbReference type="EMBL" id="EQD52911.1"/>
    </source>
</evidence>
<dbReference type="InterPro" id="IPR011518">
    <property type="entry name" value="Transposase_36"/>
</dbReference>
<dbReference type="AlphaFoldDB" id="T0ZXG0"/>
<gene>
    <name evidence="2" type="ORF">B2A_06394</name>
</gene>
<feature type="non-terminal residue" evidence="2">
    <location>
        <position position="128"/>
    </location>
</feature>
<organism evidence="2">
    <name type="scientific">mine drainage metagenome</name>
    <dbReference type="NCBI Taxonomy" id="410659"/>
    <lineage>
        <taxon>unclassified sequences</taxon>
        <taxon>metagenomes</taxon>
        <taxon>ecological metagenomes</taxon>
    </lineage>
</organism>
<name>T0ZXG0_9ZZZZ</name>
<dbReference type="EMBL" id="AUZZ01004521">
    <property type="protein sequence ID" value="EQD52911.1"/>
    <property type="molecule type" value="Genomic_DNA"/>
</dbReference>
<accession>T0ZXG0</accession>
<sequence length="128" mass="14654">MDTKKKELVGDFKNGGREWRPRGEPEPVRVHDFLLPQKGKAIPYGVYDLNRNEGWVSVGIDHDTATFAVRAIRRWWEVMGRPSYPRATSLLITADCGGSNGARVRLWKWELQQFADRTGLTLTVCHFP</sequence>
<reference evidence="2" key="2">
    <citation type="journal article" date="2014" name="ISME J.">
        <title>Microbial stratification in low pH oxic and suboxic macroscopic growths along an acid mine drainage.</title>
        <authorList>
            <person name="Mendez-Garcia C."/>
            <person name="Mesa V."/>
            <person name="Sprenger R.R."/>
            <person name="Richter M."/>
            <person name="Diez M.S."/>
            <person name="Solano J."/>
            <person name="Bargiela R."/>
            <person name="Golyshina O.V."/>
            <person name="Manteca A."/>
            <person name="Ramos J.L."/>
            <person name="Gallego J.R."/>
            <person name="Llorente I."/>
            <person name="Martins Dos Santos V.A."/>
            <person name="Jensen O.N."/>
            <person name="Pelaez A.I."/>
            <person name="Sanchez J."/>
            <person name="Ferrer M."/>
        </authorList>
    </citation>
    <scope>NUCLEOTIDE SEQUENCE</scope>
</reference>
<protein>
    <submittedName>
        <fullName evidence="2">Transposase, Rhodopirellula-type</fullName>
    </submittedName>
</protein>
<reference evidence="2" key="1">
    <citation type="submission" date="2013-08" db="EMBL/GenBank/DDBJ databases">
        <authorList>
            <person name="Mendez C."/>
            <person name="Richter M."/>
            <person name="Ferrer M."/>
            <person name="Sanchez J."/>
        </authorList>
    </citation>
    <scope>NUCLEOTIDE SEQUENCE</scope>
</reference>
<dbReference type="Pfam" id="PF07592">
    <property type="entry name" value="DDE_Tnp_ISAZ013"/>
    <property type="match status" value="1"/>
</dbReference>
<dbReference type="NCBIfam" id="NF033519">
    <property type="entry name" value="transpos_ISAzo13"/>
    <property type="match status" value="1"/>
</dbReference>
<feature type="region of interest" description="Disordered" evidence="1">
    <location>
        <begin position="1"/>
        <end position="24"/>
    </location>
</feature>
<evidence type="ECO:0000256" key="1">
    <source>
        <dbReference type="SAM" id="MobiDB-lite"/>
    </source>
</evidence>
<comment type="caution">
    <text evidence="2">The sequence shown here is derived from an EMBL/GenBank/DDBJ whole genome shotgun (WGS) entry which is preliminary data.</text>
</comment>